<feature type="transmembrane region" description="Helical" evidence="8">
    <location>
        <begin position="112"/>
        <end position="136"/>
    </location>
</feature>
<evidence type="ECO:0000256" key="1">
    <source>
        <dbReference type="ARBA" id="ARBA00004429"/>
    </source>
</evidence>
<proteinExistence type="inferred from homology"/>
<feature type="domain" description="ABC transmembrane type-1" evidence="9">
    <location>
        <begin position="76"/>
        <end position="276"/>
    </location>
</feature>
<keyword evidence="5 8" id="KW-0812">Transmembrane</keyword>
<keyword evidence="11" id="KW-1185">Reference proteome</keyword>
<dbReference type="PANTHER" id="PTHR43357">
    <property type="entry name" value="INNER MEMBRANE ABC TRANSPORTER PERMEASE PROTEIN YDCV"/>
    <property type="match status" value="1"/>
</dbReference>
<gene>
    <name evidence="10" type="ORF">LG368_04715</name>
</gene>
<keyword evidence="7 8" id="KW-0472">Membrane</keyword>
<dbReference type="Pfam" id="PF00528">
    <property type="entry name" value="BPD_transp_1"/>
    <property type="match status" value="1"/>
</dbReference>
<evidence type="ECO:0000313" key="11">
    <source>
        <dbReference type="Proteomes" id="UP001139095"/>
    </source>
</evidence>
<dbReference type="SUPFAM" id="SSF161098">
    <property type="entry name" value="MetI-like"/>
    <property type="match status" value="1"/>
</dbReference>
<dbReference type="AlphaFoldDB" id="A0A9X1LEI2"/>
<dbReference type="GO" id="GO:0005886">
    <property type="term" value="C:plasma membrane"/>
    <property type="evidence" value="ECO:0007669"/>
    <property type="project" value="UniProtKB-SubCell"/>
</dbReference>
<name>A0A9X1LEI2_9GAMM</name>
<dbReference type="EMBL" id="JAJATW010000004">
    <property type="protein sequence ID" value="MCB5161200.1"/>
    <property type="molecule type" value="Genomic_DNA"/>
</dbReference>
<dbReference type="InterPro" id="IPR000515">
    <property type="entry name" value="MetI-like"/>
</dbReference>
<feature type="transmembrane region" description="Helical" evidence="8">
    <location>
        <begin position="76"/>
        <end position="100"/>
    </location>
</feature>
<sequence>MIPSIKQSRRFYRVYHSYLVLFFVFLSAPLLVVGAFAFNDSLFPSFPWEGFTFDWFFNEAGDKVGILFDSELLESIALSCGIAIVTTLFATLVACTNAFLFERYDFFGKSFLYVLMLLPLVIPGVLLGVSILVFSSQVANYFEDYWLIDLEFLRPGLPLVVIGQFAFITTICTLIISARLKKFDRTLEEAALNLGASPLMAVFTVTLPYLKPALIGAAIVSFLMSFENFNTTFMLVGSDAPLTVAMFERLREGSTPVLNALSVLLMLGSAVLAIANMSMQKKD</sequence>
<dbReference type="Proteomes" id="UP001139095">
    <property type="component" value="Unassembled WGS sequence"/>
</dbReference>
<keyword evidence="4" id="KW-0997">Cell inner membrane</keyword>
<feature type="transmembrane region" description="Helical" evidence="8">
    <location>
        <begin position="190"/>
        <end position="209"/>
    </location>
</feature>
<evidence type="ECO:0000313" key="10">
    <source>
        <dbReference type="EMBL" id="MCB5161200.1"/>
    </source>
</evidence>
<dbReference type="InterPro" id="IPR035906">
    <property type="entry name" value="MetI-like_sf"/>
</dbReference>
<comment type="subcellular location">
    <subcellularLocation>
        <location evidence="1">Cell inner membrane</location>
        <topology evidence="1">Multi-pass membrane protein</topology>
    </subcellularLocation>
    <subcellularLocation>
        <location evidence="8">Cell membrane</location>
        <topology evidence="8">Multi-pass membrane protein</topology>
    </subcellularLocation>
</comment>
<keyword evidence="3" id="KW-1003">Cell membrane</keyword>
<accession>A0A9X1LEI2</accession>
<dbReference type="PROSITE" id="PS50928">
    <property type="entry name" value="ABC_TM1"/>
    <property type="match status" value="1"/>
</dbReference>
<evidence type="ECO:0000256" key="2">
    <source>
        <dbReference type="ARBA" id="ARBA00022448"/>
    </source>
</evidence>
<dbReference type="RefSeq" id="WP_226753578.1">
    <property type="nucleotide sequence ID" value="NZ_JAJATW010000004.1"/>
</dbReference>
<evidence type="ECO:0000256" key="7">
    <source>
        <dbReference type="ARBA" id="ARBA00023136"/>
    </source>
</evidence>
<feature type="transmembrane region" description="Helical" evidence="8">
    <location>
        <begin position="215"/>
        <end position="236"/>
    </location>
</feature>
<evidence type="ECO:0000256" key="5">
    <source>
        <dbReference type="ARBA" id="ARBA00022692"/>
    </source>
</evidence>
<organism evidence="10 11">
    <name type="scientific">Marinomonas algarum</name>
    <dbReference type="NCBI Taxonomy" id="2883105"/>
    <lineage>
        <taxon>Bacteria</taxon>
        <taxon>Pseudomonadati</taxon>
        <taxon>Pseudomonadota</taxon>
        <taxon>Gammaproteobacteria</taxon>
        <taxon>Oceanospirillales</taxon>
        <taxon>Oceanospirillaceae</taxon>
        <taxon>Marinomonas</taxon>
    </lineage>
</organism>
<feature type="transmembrane region" description="Helical" evidence="8">
    <location>
        <begin position="257"/>
        <end position="279"/>
    </location>
</feature>
<evidence type="ECO:0000256" key="3">
    <source>
        <dbReference type="ARBA" id="ARBA00022475"/>
    </source>
</evidence>
<keyword evidence="6 8" id="KW-1133">Transmembrane helix</keyword>
<comment type="similarity">
    <text evidence="8">Belongs to the binding-protein-dependent transport system permease family.</text>
</comment>
<dbReference type="PANTHER" id="PTHR43357:SF4">
    <property type="entry name" value="INNER MEMBRANE ABC TRANSPORTER PERMEASE PROTEIN YDCV"/>
    <property type="match status" value="1"/>
</dbReference>
<reference evidence="10" key="1">
    <citation type="submission" date="2021-10" db="EMBL/GenBank/DDBJ databases">
        <title>Marinomonas pontica sp. nov., isolated from the Black Sea.</title>
        <authorList>
            <person name="Zhao L.-H."/>
            <person name="Xue J.-H."/>
        </authorList>
    </citation>
    <scope>NUCLEOTIDE SEQUENCE</scope>
    <source>
        <strain evidence="10">E8</strain>
    </source>
</reference>
<dbReference type="Gene3D" id="1.10.3720.10">
    <property type="entry name" value="MetI-like"/>
    <property type="match status" value="1"/>
</dbReference>
<dbReference type="CDD" id="cd06261">
    <property type="entry name" value="TM_PBP2"/>
    <property type="match status" value="1"/>
</dbReference>
<feature type="transmembrane region" description="Helical" evidence="8">
    <location>
        <begin position="156"/>
        <end position="178"/>
    </location>
</feature>
<evidence type="ECO:0000256" key="4">
    <source>
        <dbReference type="ARBA" id="ARBA00022519"/>
    </source>
</evidence>
<feature type="transmembrane region" description="Helical" evidence="8">
    <location>
        <begin position="12"/>
        <end position="38"/>
    </location>
</feature>
<protein>
    <submittedName>
        <fullName evidence="10">ABC transporter permease</fullName>
    </submittedName>
</protein>
<evidence type="ECO:0000256" key="6">
    <source>
        <dbReference type="ARBA" id="ARBA00022989"/>
    </source>
</evidence>
<comment type="caution">
    <text evidence="10">The sequence shown here is derived from an EMBL/GenBank/DDBJ whole genome shotgun (WGS) entry which is preliminary data.</text>
</comment>
<keyword evidence="2 8" id="KW-0813">Transport</keyword>
<evidence type="ECO:0000259" key="9">
    <source>
        <dbReference type="PROSITE" id="PS50928"/>
    </source>
</evidence>
<dbReference type="GO" id="GO:0055085">
    <property type="term" value="P:transmembrane transport"/>
    <property type="evidence" value="ECO:0007669"/>
    <property type="project" value="InterPro"/>
</dbReference>
<evidence type="ECO:0000256" key="8">
    <source>
        <dbReference type="RuleBase" id="RU363032"/>
    </source>
</evidence>